<dbReference type="KEGG" id="brs:S23_04720"/>
<sequence>MFMPIVKYLIFVGGLLLSLLFAADHFLPPAVEPISTAEVDRSIIRISSTRPVPEKIVFDVSHRSPLPAASVTADIAHDEQPPREALAMMTQDHATETPIRAITEHVTKPRHARRSSRSARGASERRLAFEHREAFGGW</sequence>
<dbReference type="EMBL" id="AP012279">
    <property type="protein sequence ID" value="BAL73694.1"/>
    <property type="molecule type" value="Genomic_DNA"/>
</dbReference>
<gene>
    <name evidence="1" type="ORF">S23_04720</name>
</gene>
<dbReference type="Proteomes" id="UP000007886">
    <property type="component" value="Chromosome"/>
</dbReference>
<reference evidence="1 2" key="1">
    <citation type="journal article" date="2012" name="Microbes Environ.">
        <title>Complete genome sequence of Bradyrhizobium sp. S23321: insights into symbiosis evolution in soil oligotrophs.</title>
        <authorList>
            <person name="Okubo T."/>
            <person name="Tsukui T."/>
            <person name="Maita H."/>
            <person name="Okamoto S."/>
            <person name="Oshima K."/>
            <person name="Fujisawa T."/>
            <person name="Saito A."/>
            <person name="Futamata H."/>
            <person name="Hattori R."/>
            <person name="Shimomura Y."/>
            <person name="Haruta S."/>
            <person name="Morimoto S."/>
            <person name="Wang Y."/>
            <person name="Sakai Y."/>
            <person name="Hattori M."/>
            <person name="Aizawa S."/>
            <person name="Nagashima K.V.P."/>
            <person name="Masuda S."/>
            <person name="Hattori T."/>
            <person name="Yamashita A."/>
            <person name="Bao Z."/>
            <person name="Hayatsu M."/>
            <person name="Kajiya-Kanegae H."/>
            <person name="Yoshinaga I."/>
            <person name="Sakamoto K."/>
            <person name="Toyota K."/>
            <person name="Nakao M."/>
            <person name="Kohara M."/>
            <person name="Anda M."/>
            <person name="Niwa R."/>
            <person name="Jung-Hwan P."/>
            <person name="Sameshima-Saito R."/>
            <person name="Tokuda S."/>
            <person name="Yamamoto S."/>
            <person name="Yamamoto S."/>
            <person name="Yokoyama T."/>
            <person name="Akutsu T."/>
            <person name="Nakamura Y."/>
            <person name="Nakahira-Yanaka Y."/>
            <person name="Takada Hoshino Y."/>
            <person name="Hirakawa H."/>
            <person name="Mitsui H."/>
            <person name="Terasawa K."/>
            <person name="Itakura M."/>
            <person name="Sato S."/>
            <person name="Ikeda-Ohtsubo W."/>
            <person name="Sakakura N."/>
            <person name="Kaminuma E."/>
            <person name="Minamisawa K."/>
        </authorList>
    </citation>
    <scope>NUCLEOTIDE SEQUENCE [LARGE SCALE GENOMIC DNA]</scope>
    <source>
        <strain evidence="1 2">S23321</strain>
    </source>
</reference>
<keyword evidence="2" id="KW-1185">Reference proteome</keyword>
<evidence type="ECO:0000313" key="2">
    <source>
        <dbReference type="Proteomes" id="UP000007886"/>
    </source>
</evidence>
<accession>A0AAI8M865</accession>
<name>A0AAI8M865_9BRAD</name>
<proteinExistence type="predicted"/>
<evidence type="ECO:0000313" key="1">
    <source>
        <dbReference type="EMBL" id="BAL73694.1"/>
    </source>
</evidence>
<dbReference type="AlphaFoldDB" id="A0AAI8M865"/>
<protein>
    <submittedName>
        <fullName evidence="1">Uncharacterized protein</fullName>
    </submittedName>
</protein>
<organism evidence="1 2">
    <name type="scientific">Bradyrhizobium cosmicum</name>
    <dbReference type="NCBI Taxonomy" id="1404864"/>
    <lineage>
        <taxon>Bacteria</taxon>
        <taxon>Pseudomonadati</taxon>
        <taxon>Pseudomonadota</taxon>
        <taxon>Alphaproteobacteria</taxon>
        <taxon>Hyphomicrobiales</taxon>
        <taxon>Nitrobacteraceae</taxon>
        <taxon>Bradyrhizobium</taxon>
    </lineage>
</organism>